<evidence type="ECO:0000256" key="5">
    <source>
        <dbReference type="ARBA" id="ARBA00022692"/>
    </source>
</evidence>
<evidence type="ECO:0000256" key="8">
    <source>
        <dbReference type="ARBA" id="ARBA00023065"/>
    </source>
</evidence>
<evidence type="ECO:0000256" key="4">
    <source>
        <dbReference type="ARBA" id="ARBA00022475"/>
    </source>
</evidence>
<keyword evidence="10 11" id="KW-0739">Sodium transport</keyword>
<feature type="transmembrane region" description="Helical" evidence="11">
    <location>
        <begin position="313"/>
        <end position="335"/>
    </location>
</feature>
<feature type="transmembrane region" description="Helical" evidence="11">
    <location>
        <begin position="221"/>
        <end position="238"/>
    </location>
</feature>
<dbReference type="GO" id="GO:0005886">
    <property type="term" value="C:plasma membrane"/>
    <property type="evidence" value="ECO:0007669"/>
    <property type="project" value="UniProtKB-SubCell"/>
</dbReference>
<comment type="catalytic activity">
    <reaction evidence="11">
        <text>Na(+)(in) + 2 H(+)(out) = Na(+)(out) + 2 H(+)(in)</text>
        <dbReference type="Rhea" id="RHEA:29251"/>
        <dbReference type="ChEBI" id="CHEBI:15378"/>
        <dbReference type="ChEBI" id="CHEBI:29101"/>
    </reaction>
</comment>
<feature type="region of interest" description="Disordered" evidence="12">
    <location>
        <begin position="448"/>
        <end position="470"/>
    </location>
</feature>
<gene>
    <name evidence="11 13" type="primary">nhaA</name>
    <name evidence="13" type="ORF">OVN18_11525</name>
</gene>
<keyword evidence="2 11" id="KW-0813">Transport</keyword>
<reference evidence="13" key="1">
    <citation type="submission" date="2022-11" db="EMBL/GenBank/DDBJ databases">
        <title>Description of Microcella daejonensis nov. sp, isolated from riverside soil.</title>
        <authorList>
            <person name="Molina K.M."/>
            <person name="Kim S.B."/>
        </authorList>
    </citation>
    <scope>NUCLEOTIDE SEQUENCE</scope>
    <source>
        <strain evidence="13">MMS21-STM12</strain>
    </source>
</reference>
<evidence type="ECO:0000256" key="6">
    <source>
        <dbReference type="ARBA" id="ARBA00022989"/>
    </source>
</evidence>
<evidence type="ECO:0000256" key="7">
    <source>
        <dbReference type="ARBA" id="ARBA00023053"/>
    </source>
</evidence>
<dbReference type="HAMAP" id="MF_01844">
    <property type="entry name" value="NhaA"/>
    <property type="match status" value="1"/>
</dbReference>
<feature type="transmembrane region" description="Helical" evidence="11">
    <location>
        <begin position="347"/>
        <end position="369"/>
    </location>
</feature>
<evidence type="ECO:0000256" key="10">
    <source>
        <dbReference type="ARBA" id="ARBA00023201"/>
    </source>
</evidence>
<dbReference type="GO" id="GO:0006885">
    <property type="term" value="P:regulation of pH"/>
    <property type="evidence" value="ECO:0007669"/>
    <property type="project" value="UniProtKB-UniRule"/>
</dbReference>
<keyword evidence="14" id="KW-1185">Reference proteome</keyword>
<protein>
    <recommendedName>
        <fullName evidence="11">Na(+)/H(+) antiporter NhaA</fullName>
    </recommendedName>
    <alternativeName>
        <fullName evidence="11">Sodium/proton antiporter NhaA</fullName>
    </alternativeName>
</protein>
<feature type="transmembrane region" description="Helical" evidence="11">
    <location>
        <begin position="166"/>
        <end position="188"/>
    </location>
</feature>
<dbReference type="NCBIfam" id="TIGR00773">
    <property type="entry name" value="NhaA"/>
    <property type="match status" value="1"/>
</dbReference>
<feature type="compositionally biased region" description="Low complexity" evidence="12">
    <location>
        <begin position="10"/>
        <end position="32"/>
    </location>
</feature>
<keyword evidence="3 11" id="KW-0050">Antiport</keyword>
<feature type="transmembrane region" description="Helical" evidence="11">
    <location>
        <begin position="56"/>
        <end position="78"/>
    </location>
</feature>
<dbReference type="InterPro" id="IPR023171">
    <property type="entry name" value="Na/H_antiporter_dom_sf"/>
</dbReference>
<evidence type="ECO:0000256" key="3">
    <source>
        <dbReference type="ARBA" id="ARBA00022449"/>
    </source>
</evidence>
<dbReference type="Pfam" id="PF06965">
    <property type="entry name" value="Na_H_antiport_1"/>
    <property type="match status" value="1"/>
</dbReference>
<comment type="similarity">
    <text evidence="11">Belongs to the NhaA Na(+)/H(+) (TC 2.A.33) antiporter family.</text>
</comment>
<keyword evidence="6 11" id="KW-1133">Transmembrane helix</keyword>
<dbReference type="PANTHER" id="PTHR30341:SF0">
    <property type="entry name" value="NA(+)_H(+) ANTIPORTER NHAA"/>
    <property type="match status" value="1"/>
</dbReference>
<proteinExistence type="inferred from homology"/>
<comment type="subcellular location">
    <subcellularLocation>
        <location evidence="1">Cell inner membrane</location>
        <topology evidence="1">Multi-pass membrane protein</topology>
    </subcellularLocation>
    <subcellularLocation>
        <location evidence="11">Cell membrane</location>
        <topology evidence="11">Multi-pass membrane protein</topology>
    </subcellularLocation>
</comment>
<keyword evidence="9 11" id="KW-0472">Membrane</keyword>
<sequence>MTPSPPPADAPVSPGSDSPEAVPVASPPSDSSDGAERYRETLWIEQILRKETVGGVLLLLATVAAVALANSPVAAAYFDLRDTYVSVGFGDAVFEISVGHLAADGLLAIFFFLAGLELKREFVAGSLRDPRLALVPVAAAFGGAAVPALLFLAINAAQGPEVLRGWAIPLATDIAFALAVLAVVGTSLPIAMRTFLLTLAVVDDLIGITVIAFFYTDDLQPAYLVAALVVLALFGLIAQRYQELFRLRSTAALAILAPIGIVVWFLMYSSGVHATVAGVLLAFTVPVLARGGEEDGLGGHEGLAEKFEHGLRPISAGFAVPVFAFFSAGVAVGGLEGLGEAIASPVAIGIVVGLVVGKTVGITAASWLVTRLPGVSLPRGVAWIDVIGLAMLAGMGFTVSLLISELSFGQGTALDDVAKVGILLGSLLAAVAASVLLSARNRHYRRLRAEEEQDSDGDGVPDMYSGSAAS</sequence>
<keyword evidence="4 11" id="KW-1003">Cell membrane</keyword>
<dbReference type="GO" id="GO:0015385">
    <property type="term" value="F:sodium:proton antiporter activity"/>
    <property type="evidence" value="ECO:0007669"/>
    <property type="project" value="UniProtKB-UniRule"/>
</dbReference>
<comment type="function">
    <text evidence="11">Na(+)/H(+) antiporter that extrudes sodium in exchange for external protons.</text>
</comment>
<name>A0A9E8MKF0_9MICO</name>
<dbReference type="Gene3D" id="1.20.1530.10">
    <property type="entry name" value="Na+/H+ antiporter like domain"/>
    <property type="match status" value="1"/>
</dbReference>
<dbReference type="RefSeq" id="WP_267780923.1">
    <property type="nucleotide sequence ID" value="NZ_CP113089.1"/>
</dbReference>
<feature type="transmembrane region" description="Helical" evidence="11">
    <location>
        <begin position="381"/>
        <end position="403"/>
    </location>
</feature>
<evidence type="ECO:0000256" key="9">
    <source>
        <dbReference type="ARBA" id="ARBA00023136"/>
    </source>
</evidence>
<dbReference type="KEGG" id="mdb:OVN18_11525"/>
<dbReference type="EMBL" id="CP113089">
    <property type="protein sequence ID" value="WAB81162.1"/>
    <property type="molecule type" value="Genomic_DNA"/>
</dbReference>
<evidence type="ECO:0000256" key="2">
    <source>
        <dbReference type="ARBA" id="ARBA00022448"/>
    </source>
</evidence>
<feature type="region of interest" description="Disordered" evidence="12">
    <location>
        <begin position="1"/>
        <end position="35"/>
    </location>
</feature>
<feature type="transmembrane region" description="Helical" evidence="11">
    <location>
        <begin position="250"/>
        <end position="268"/>
    </location>
</feature>
<feature type="transmembrane region" description="Helical" evidence="11">
    <location>
        <begin position="130"/>
        <end position="154"/>
    </location>
</feature>
<organism evidence="13 14">
    <name type="scientific">Microcella daejeonensis</name>
    <dbReference type="NCBI Taxonomy" id="2994971"/>
    <lineage>
        <taxon>Bacteria</taxon>
        <taxon>Bacillati</taxon>
        <taxon>Actinomycetota</taxon>
        <taxon>Actinomycetes</taxon>
        <taxon>Micrococcales</taxon>
        <taxon>Microbacteriaceae</taxon>
        <taxon>Microcella</taxon>
    </lineage>
</organism>
<accession>A0A9E8MKF0</accession>
<keyword evidence="7 11" id="KW-0915">Sodium</keyword>
<dbReference type="PANTHER" id="PTHR30341">
    <property type="entry name" value="SODIUM ION/PROTON ANTIPORTER NHAA-RELATED"/>
    <property type="match status" value="1"/>
</dbReference>
<evidence type="ECO:0000256" key="11">
    <source>
        <dbReference type="HAMAP-Rule" id="MF_01844"/>
    </source>
</evidence>
<dbReference type="Proteomes" id="UP001164706">
    <property type="component" value="Chromosome"/>
</dbReference>
<evidence type="ECO:0000313" key="14">
    <source>
        <dbReference type="Proteomes" id="UP001164706"/>
    </source>
</evidence>
<feature type="transmembrane region" description="Helical" evidence="11">
    <location>
        <begin position="98"/>
        <end position="118"/>
    </location>
</feature>
<evidence type="ECO:0000313" key="13">
    <source>
        <dbReference type="EMBL" id="WAB81162.1"/>
    </source>
</evidence>
<dbReference type="InterPro" id="IPR004670">
    <property type="entry name" value="NhaA"/>
</dbReference>
<dbReference type="AlphaFoldDB" id="A0A9E8MKF0"/>
<feature type="transmembrane region" description="Helical" evidence="11">
    <location>
        <begin position="195"/>
        <end position="215"/>
    </location>
</feature>
<keyword evidence="8 11" id="KW-0406">Ion transport</keyword>
<feature type="transmembrane region" description="Helical" evidence="11">
    <location>
        <begin position="274"/>
        <end position="292"/>
    </location>
</feature>
<feature type="transmembrane region" description="Helical" evidence="11">
    <location>
        <begin position="418"/>
        <end position="439"/>
    </location>
</feature>
<evidence type="ECO:0000256" key="12">
    <source>
        <dbReference type="SAM" id="MobiDB-lite"/>
    </source>
</evidence>
<keyword evidence="5 11" id="KW-0812">Transmembrane</keyword>
<evidence type="ECO:0000256" key="1">
    <source>
        <dbReference type="ARBA" id="ARBA00004429"/>
    </source>
</evidence>